<evidence type="ECO:0000256" key="1">
    <source>
        <dbReference type="ARBA" id="ARBA00022723"/>
    </source>
</evidence>
<dbReference type="PROSITE" id="PS50089">
    <property type="entry name" value="ZF_RING_2"/>
    <property type="match status" value="1"/>
</dbReference>
<dbReference type="PANTHER" id="PTHR25462:SF229">
    <property type="entry name" value="TRANSCRIPTION INTERMEDIARY FACTOR 1-BETA"/>
    <property type="match status" value="1"/>
</dbReference>
<dbReference type="Pfam" id="PF13445">
    <property type="entry name" value="zf-RING_UBOX"/>
    <property type="match status" value="1"/>
</dbReference>
<dbReference type="GO" id="GO:0006513">
    <property type="term" value="P:protein monoubiquitination"/>
    <property type="evidence" value="ECO:0007669"/>
    <property type="project" value="TreeGrafter"/>
</dbReference>
<dbReference type="InterPro" id="IPR017907">
    <property type="entry name" value="Znf_RING_CS"/>
</dbReference>
<evidence type="ECO:0000256" key="3">
    <source>
        <dbReference type="ARBA" id="ARBA00022833"/>
    </source>
</evidence>
<dbReference type="AlphaFoldDB" id="A0A3B5LX77"/>
<keyword evidence="7" id="KW-1185">Reference proteome</keyword>
<dbReference type="InterPro" id="IPR013083">
    <property type="entry name" value="Znf_RING/FYVE/PHD"/>
</dbReference>
<dbReference type="InterPro" id="IPR001841">
    <property type="entry name" value="Znf_RING"/>
</dbReference>
<dbReference type="PANTHER" id="PTHR25462">
    <property type="entry name" value="BONUS, ISOFORM C-RELATED"/>
    <property type="match status" value="1"/>
</dbReference>
<dbReference type="CDD" id="cd16763">
    <property type="entry name" value="RING-HC_TRIM59_C-V"/>
    <property type="match status" value="1"/>
</dbReference>
<proteinExistence type="predicted"/>
<dbReference type="GeneTree" id="ENSGT00940000165917"/>
<keyword evidence="1" id="KW-0479">Metal-binding</keyword>
<evidence type="ECO:0000313" key="6">
    <source>
        <dbReference type="Ensembl" id="ENSXCOP00000016523.1"/>
    </source>
</evidence>
<dbReference type="InterPro" id="IPR027370">
    <property type="entry name" value="Znf-RING_euk"/>
</dbReference>
<organism evidence="6 7">
    <name type="scientific">Xiphophorus couchianus</name>
    <name type="common">Monterrey platyfish</name>
    <dbReference type="NCBI Taxonomy" id="32473"/>
    <lineage>
        <taxon>Eukaryota</taxon>
        <taxon>Metazoa</taxon>
        <taxon>Chordata</taxon>
        <taxon>Craniata</taxon>
        <taxon>Vertebrata</taxon>
        <taxon>Euteleostomi</taxon>
        <taxon>Actinopterygii</taxon>
        <taxon>Neopterygii</taxon>
        <taxon>Teleostei</taxon>
        <taxon>Neoteleostei</taxon>
        <taxon>Acanthomorphata</taxon>
        <taxon>Ovalentaria</taxon>
        <taxon>Atherinomorphae</taxon>
        <taxon>Cyprinodontiformes</taxon>
        <taxon>Poeciliidae</taxon>
        <taxon>Poeciliinae</taxon>
        <taxon>Xiphophorus</taxon>
    </lineage>
</organism>
<protein>
    <submittedName>
        <fullName evidence="6">Tripartite motif containing 59</fullName>
    </submittedName>
</protein>
<name>A0A3B5LX77_9TELE</name>
<evidence type="ECO:0000256" key="4">
    <source>
        <dbReference type="PROSITE-ProRule" id="PRU00175"/>
    </source>
</evidence>
<evidence type="ECO:0000259" key="5">
    <source>
        <dbReference type="PROSITE" id="PS50089"/>
    </source>
</evidence>
<dbReference type="InterPro" id="IPR047153">
    <property type="entry name" value="TRIM45/56/19-like"/>
</dbReference>
<evidence type="ECO:0000256" key="2">
    <source>
        <dbReference type="ARBA" id="ARBA00022771"/>
    </source>
</evidence>
<accession>A0A3B5LX77</accession>
<dbReference type="GO" id="GO:0008270">
    <property type="term" value="F:zinc ion binding"/>
    <property type="evidence" value="ECO:0007669"/>
    <property type="project" value="UniProtKB-KW"/>
</dbReference>
<dbReference type="SMART" id="SM00184">
    <property type="entry name" value="RING"/>
    <property type="match status" value="1"/>
</dbReference>
<dbReference type="Gene3D" id="3.30.40.10">
    <property type="entry name" value="Zinc/RING finger domain, C3HC4 (zinc finger)"/>
    <property type="match status" value="1"/>
</dbReference>
<dbReference type="SUPFAM" id="SSF57850">
    <property type="entry name" value="RING/U-box"/>
    <property type="match status" value="1"/>
</dbReference>
<reference evidence="6" key="1">
    <citation type="submission" date="2025-08" db="UniProtKB">
        <authorList>
            <consortium name="Ensembl"/>
        </authorList>
    </citation>
    <scope>IDENTIFICATION</scope>
</reference>
<dbReference type="PROSITE" id="PS00518">
    <property type="entry name" value="ZF_RING_1"/>
    <property type="match status" value="1"/>
</dbReference>
<dbReference type="STRING" id="32473.ENSXCOP00000016523"/>
<feature type="domain" description="RING-type" evidence="5">
    <location>
        <begin position="10"/>
        <end position="60"/>
    </location>
</feature>
<dbReference type="Proteomes" id="UP000261380">
    <property type="component" value="Unplaced"/>
</dbReference>
<evidence type="ECO:0000313" key="7">
    <source>
        <dbReference type="Proteomes" id="UP000261380"/>
    </source>
</evidence>
<reference evidence="6" key="2">
    <citation type="submission" date="2025-09" db="UniProtKB">
        <authorList>
            <consortium name="Ensembl"/>
        </authorList>
    </citation>
    <scope>IDENTIFICATION</scope>
</reference>
<keyword evidence="2 4" id="KW-0863">Zinc-finger</keyword>
<dbReference type="GO" id="GO:0061630">
    <property type="term" value="F:ubiquitin protein ligase activity"/>
    <property type="evidence" value="ECO:0007669"/>
    <property type="project" value="TreeGrafter"/>
</dbReference>
<sequence length="398" mass="43209">MDSLEEDLTCSVCYSLFSDPRVLPCSHTFCKNCLENLLQVSTNYSIWRPLRLPIKCPHCRSVVELPPSGVDALPSNVSLRAIVEKKHADLRLAVSVPEGQRAAGAVLPGAPQAAAQHVLRPGPAADLRPALGAEVESGGGWEVCELGEQLEQEKARCDTLLRQDRQEVNQFFVSLEEVLARKKQAYLEALSEAAAEVAATYDPLIHTVKELQEEQLDLVSLGSSVEEEDSPLVFLEKVHQFRDRVEKFIRTPLPSGINLSVTPRAAAYLQQNWPAVTISSLEQAPVPKLCCCTRCDGGVGTEADPPVPPAWDRWRQLKPTASVALLGLLLLLAALWANPVGGASLGFSLLSRLSQLAQSLSGSLVSSVWDTMEAECAEMGAAVERIQAVHQLQLCIPT</sequence>
<keyword evidence="3" id="KW-0862">Zinc</keyword>
<dbReference type="Ensembl" id="ENSXCOT00000016733.1">
    <property type="protein sequence ID" value="ENSXCOP00000016523.1"/>
    <property type="gene ID" value="ENSXCOG00000012473.1"/>
</dbReference>